<dbReference type="Proteomes" id="UP000663881">
    <property type="component" value="Unassembled WGS sequence"/>
</dbReference>
<dbReference type="PROSITE" id="PS50088">
    <property type="entry name" value="ANK_REPEAT"/>
    <property type="match status" value="1"/>
</dbReference>
<accession>A0A815N7L7</accession>
<evidence type="ECO:0000313" key="3">
    <source>
        <dbReference type="EMBL" id="CAF4060363.1"/>
    </source>
</evidence>
<proteinExistence type="predicted"/>
<dbReference type="PROSITE" id="PS50297">
    <property type="entry name" value="ANK_REP_REGION"/>
    <property type="match status" value="1"/>
</dbReference>
<dbReference type="Gene3D" id="3.90.228.10">
    <property type="match status" value="1"/>
</dbReference>
<dbReference type="EMBL" id="CAJNON010001120">
    <property type="protein sequence ID" value="CAF1430261.1"/>
    <property type="molecule type" value="Genomic_DNA"/>
</dbReference>
<feature type="repeat" description="ANK" evidence="1">
    <location>
        <begin position="251"/>
        <end position="283"/>
    </location>
</feature>
<organism evidence="2 4">
    <name type="scientific">Adineta steineri</name>
    <dbReference type="NCBI Taxonomy" id="433720"/>
    <lineage>
        <taxon>Eukaryota</taxon>
        <taxon>Metazoa</taxon>
        <taxon>Spiralia</taxon>
        <taxon>Gnathifera</taxon>
        <taxon>Rotifera</taxon>
        <taxon>Eurotatoria</taxon>
        <taxon>Bdelloidea</taxon>
        <taxon>Adinetida</taxon>
        <taxon>Adinetidae</taxon>
        <taxon>Adineta</taxon>
    </lineage>
</organism>
<comment type="caution">
    <text evidence="2">The sequence shown here is derived from an EMBL/GenBank/DDBJ whole genome shotgun (WGS) entry which is preliminary data.</text>
</comment>
<dbReference type="Pfam" id="PF12796">
    <property type="entry name" value="Ank_2"/>
    <property type="match status" value="1"/>
</dbReference>
<dbReference type="InterPro" id="IPR036770">
    <property type="entry name" value="Ankyrin_rpt-contain_sf"/>
</dbReference>
<gene>
    <name evidence="3" type="ORF">OKA104_LOCUS33344</name>
    <name evidence="2" type="ORF">VCS650_LOCUS38259</name>
</gene>
<name>A0A815N7L7_9BILA</name>
<dbReference type="SUPFAM" id="SSF48403">
    <property type="entry name" value="Ankyrin repeat"/>
    <property type="match status" value="1"/>
</dbReference>
<dbReference type="Proteomes" id="UP000663891">
    <property type="component" value="Unassembled WGS sequence"/>
</dbReference>
<protein>
    <submittedName>
        <fullName evidence="2">Uncharacterized protein</fullName>
    </submittedName>
</protein>
<dbReference type="SUPFAM" id="SSF56399">
    <property type="entry name" value="ADP-ribosylation"/>
    <property type="match status" value="1"/>
</dbReference>
<dbReference type="SMART" id="SM00248">
    <property type="entry name" value="ANK"/>
    <property type="match status" value="2"/>
</dbReference>
<evidence type="ECO:0000256" key="1">
    <source>
        <dbReference type="PROSITE-ProRule" id="PRU00023"/>
    </source>
</evidence>
<evidence type="ECO:0000313" key="4">
    <source>
        <dbReference type="Proteomes" id="UP000663891"/>
    </source>
</evidence>
<dbReference type="EMBL" id="CAJOAY010004221">
    <property type="protein sequence ID" value="CAF4060363.1"/>
    <property type="molecule type" value="Genomic_DNA"/>
</dbReference>
<dbReference type="Gene3D" id="1.25.40.20">
    <property type="entry name" value="Ankyrin repeat-containing domain"/>
    <property type="match status" value="1"/>
</dbReference>
<evidence type="ECO:0000313" key="2">
    <source>
        <dbReference type="EMBL" id="CAF1430261.1"/>
    </source>
</evidence>
<reference evidence="2" key="1">
    <citation type="submission" date="2021-02" db="EMBL/GenBank/DDBJ databases">
        <authorList>
            <person name="Nowell W R."/>
        </authorList>
    </citation>
    <scope>NUCLEOTIDE SEQUENCE</scope>
</reference>
<keyword evidence="1" id="KW-0040">ANK repeat</keyword>
<dbReference type="InterPro" id="IPR002110">
    <property type="entry name" value="Ankyrin_rpt"/>
</dbReference>
<sequence>MDSCFNPDYQQQYVNPYEVNKILSAWIGQIEELVAHGLKELQMVHETEAAATSTTTDTSAFARNSVYLKDSFKTVSIDPFETEILNRLNNDLKEKVASIIPSKSTSNTEHTKEAKARSLEEKTCFEYLENFLVHYHYSPGIRKFTASLTVADLLPFYRDLKGLRESCTAFPAAFLGEEDEVKAFMKNYPQYVDLPGPFRTTLLYSAARSGFGVVIKYLVEEAHCSINAQNQQHIDRALGHWDSDVIPFPSAGSTALHGAAYYGQYDVVKYLVERGADYYIKNQADETPIENSLKSKKNINKYFEDYLIRGYFINKSLSCIAKRPAKSMADAQCPCKECTATKWKIDCIWEYMPLNGTTWSTFSADETDKLNTCLLPLDYFEQIGSKDPIATEQTISINDSSSVMADERSNEHKFWIRCRGSSIACFDCYSVWQLMLTKHPNAKNEETTEVIRQLPTRRTIRFQLCLNSWYICDAQSNQLLDDSMSYRRKKISIKFPPYIEEELTVNLQMFEFSSKDDTIKGHLRWIPKFVTNNEQNKNRIIQVVEYETLTNSKPIIPLTTARLNDIMKNVNGYVGINADKSEVQDNDDRKINHWKQLHLTIPNVLRKIPAFPDTETRSMNQNQSDEMIFDERSRNTSIRLMNRYIMNRNSETIDNNHIETPYEEQRRLSEKLYSYKKFYDGCYLLQSMYSASILKGNEITAKAVELQGIPQFASLEMSLSVLSALTKYNCGNDLIVLASILEVLDTSAVFQNIPNSIKSSNGDFMTLLNVMNEILLIQQSTSPISLNLTKICKGKGLENIESYLKLALNRYSYLAKTFSLSKQYRTLALRKSGEWSSIAQALLCGYSSNVFISLKDLQGKTGRFVPINEIPKGKASHNSSSYASAVLDSQSTLRRPVNETPVSLVLAYLVHPSALPPVMEPSDTLKLSFVGELKYEWLKNSFKRELYLNVNEEKLDENLKATDNKFSQSVKNDFGVDVKVSNKQNRLELKGSCGMVLNVEYDVRQRLTQQKSFVLEEIDKHHLRQLQKMPQIFNQLIWRYKEQYQTEVYIDLQSEKGCEITVTGRHGQIEAVRDELDSFINRVKECTILCPPDSAVLPRRLGPQINNRSKIESRIARVTDINRNADDLKKNLYGPLATRESRMEVVAWIAVCKFNCIIEGGFVRDWIVGGHSTKKNVDSDPSKWIQKSGKFPVIDKSVVPNDLDCYLPMDTYFDWDKFLDCLTEYNISHHVYRGNMYVILFDEGMKTGPFTMDVIEPHLGITQDRIDFDVNNLYVTIDYTRELGMRVDAREKPHSSKLESVVNNIENKHFRLLRRSDPKIKGRIIKMEKRGWVQIEKKELDFTPLSSEDIAICTPLDPSTDLYKHINDQMTKNQRVVIISIEVIKQNKNLEQLYHWQESLFTWQCNNKNANERELYAALANDEVDIIQNNGYGDPDSGYWGDAFYFFDKPPIVDEDNGEEHVIFYNKVLLGNVLEIHEPNTDIRSIMRGYHSTRGMLDNQMTLYAVYHSSQALPYIKIKYKMEITAELCLSFGIDLPLNYSSDEVERY</sequence>